<dbReference type="InterPro" id="IPR041698">
    <property type="entry name" value="Methyltransf_25"/>
</dbReference>
<dbReference type="EMBL" id="SBLB01000004">
    <property type="protein sequence ID" value="RYC68991.1"/>
    <property type="molecule type" value="Genomic_DNA"/>
</dbReference>
<keyword evidence="3" id="KW-1185">Reference proteome</keyword>
<dbReference type="AlphaFoldDB" id="A0A4Q2UMM2"/>
<dbReference type="Pfam" id="PF13649">
    <property type="entry name" value="Methyltransf_25"/>
    <property type="match status" value="1"/>
</dbReference>
<dbReference type="SUPFAM" id="SSF53335">
    <property type="entry name" value="S-adenosyl-L-methionine-dependent methyltransferases"/>
    <property type="match status" value="1"/>
</dbReference>
<organism evidence="2 3">
    <name type="scientific">Spirosoma sordidisoli</name>
    <dbReference type="NCBI Taxonomy" id="2502893"/>
    <lineage>
        <taxon>Bacteria</taxon>
        <taxon>Pseudomonadati</taxon>
        <taxon>Bacteroidota</taxon>
        <taxon>Cytophagia</taxon>
        <taxon>Cytophagales</taxon>
        <taxon>Cytophagaceae</taxon>
        <taxon>Spirosoma</taxon>
    </lineage>
</organism>
<dbReference type="InterPro" id="IPR029063">
    <property type="entry name" value="SAM-dependent_MTases_sf"/>
</dbReference>
<evidence type="ECO:0000259" key="1">
    <source>
        <dbReference type="Pfam" id="PF13649"/>
    </source>
</evidence>
<keyword evidence="2" id="KW-0808">Transferase</keyword>
<accession>A0A4Q2UMM2</accession>
<keyword evidence="2" id="KW-0489">Methyltransferase</keyword>
<name>A0A4Q2UMM2_9BACT</name>
<dbReference type="Proteomes" id="UP000290407">
    <property type="component" value="Unassembled WGS sequence"/>
</dbReference>
<dbReference type="Gene3D" id="3.40.50.150">
    <property type="entry name" value="Vaccinia Virus protein VP39"/>
    <property type="match status" value="1"/>
</dbReference>
<protein>
    <submittedName>
        <fullName evidence="2">Class I SAM-dependent methyltransferase</fullName>
    </submittedName>
</protein>
<dbReference type="GO" id="GO:0032259">
    <property type="term" value="P:methylation"/>
    <property type="evidence" value="ECO:0007669"/>
    <property type="project" value="UniProtKB-KW"/>
</dbReference>
<gene>
    <name evidence="2" type="ORF">EQG79_16450</name>
</gene>
<evidence type="ECO:0000313" key="3">
    <source>
        <dbReference type="Proteomes" id="UP000290407"/>
    </source>
</evidence>
<reference evidence="2 3" key="1">
    <citation type="submission" date="2019-01" db="EMBL/GenBank/DDBJ databases">
        <title>Spirosoma flava sp. nov., a propanil-degrading bacterium isolated from herbicide-contaminated soil.</title>
        <authorList>
            <person name="Zhang L."/>
            <person name="Jiang J.-D."/>
        </authorList>
    </citation>
    <scope>NUCLEOTIDE SEQUENCE [LARGE SCALE GENOMIC DNA]</scope>
    <source>
        <strain evidence="2 3">TY50</strain>
    </source>
</reference>
<dbReference type="PANTHER" id="PTHR43464">
    <property type="entry name" value="METHYLTRANSFERASE"/>
    <property type="match status" value="1"/>
</dbReference>
<feature type="domain" description="Methyltransferase" evidence="1">
    <location>
        <begin position="52"/>
        <end position="147"/>
    </location>
</feature>
<dbReference type="GO" id="GO:0010420">
    <property type="term" value="F:polyprenyldihydroxybenzoate methyltransferase activity"/>
    <property type="evidence" value="ECO:0007669"/>
    <property type="project" value="TreeGrafter"/>
</dbReference>
<proteinExistence type="predicted"/>
<dbReference type="CDD" id="cd02440">
    <property type="entry name" value="AdoMet_MTases"/>
    <property type="match status" value="1"/>
</dbReference>
<evidence type="ECO:0000313" key="2">
    <source>
        <dbReference type="EMBL" id="RYC68991.1"/>
    </source>
</evidence>
<comment type="caution">
    <text evidence="2">The sequence shown here is derived from an EMBL/GenBank/DDBJ whole genome shotgun (WGS) entry which is preliminary data.</text>
</comment>
<dbReference type="PANTHER" id="PTHR43464:SF23">
    <property type="entry name" value="JUVENILE HORMONE ACID O-METHYLTRANSFERASE"/>
    <property type="match status" value="1"/>
</dbReference>
<sequence length="256" mass="28467">MAQYLPKHRQPVATNYDTIAKEYQASKMLPWRKQAESYTFFELAGDLTDLNVLDLACGEGFYTRQLKLRGAAQVTGVDISAGMIQLAHEAEAHNPLGLVYICQDALTLNLGQSFDLVTATYLLNYARTADELVQMATVIARHLKPGGRFVTINSNPDYRATVETMFPYGFTRENSSYIEGAEIIYRFYQPNGSPIAVTNYHLEKATHETALRQAGLTDIQWHPLVVSPGGIDEFGAGYWAPLLECQPVIGLSARKL</sequence>